<dbReference type="InterPro" id="IPR001303">
    <property type="entry name" value="Aldolase_II/adducin_N"/>
</dbReference>
<evidence type="ECO:0000256" key="1">
    <source>
        <dbReference type="ARBA" id="ARBA00022723"/>
    </source>
</evidence>
<dbReference type="Pfam" id="PF00596">
    <property type="entry name" value="Aldolase_II"/>
    <property type="match status" value="1"/>
</dbReference>
<organism evidence="4 5">
    <name type="scientific">Pseudogemmobacter lacusdianii</name>
    <dbReference type="NCBI Taxonomy" id="3069608"/>
    <lineage>
        <taxon>Bacteria</taxon>
        <taxon>Pseudomonadati</taxon>
        <taxon>Pseudomonadota</taxon>
        <taxon>Alphaproteobacteria</taxon>
        <taxon>Rhodobacterales</taxon>
        <taxon>Paracoccaceae</taxon>
        <taxon>Pseudogemmobacter</taxon>
    </lineage>
</organism>
<keyword evidence="1" id="KW-0479">Metal-binding</keyword>
<dbReference type="SUPFAM" id="SSF53639">
    <property type="entry name" value="AraD/HMP-PK domain-like"/>
    <property type="match status" value="1"/>
</dbReference>
<evidence type="ECO:0000313" key="5">
    <source>
        <dbReference type="Proteomes" id="UP001239680"/>
    </source>
</evidence>
<dbReference type="PANTHER" id="PTHR22789:SF0">
    <property type="entry name" value="3-OXO-TETRONATE 4-PHOSPHATE DECARBOXYLASE-RELATED"/>
    <property type="match status" value="1"/>
</dbReference>
<name>A0ABU0W2J4_9RHOB</name>
<reference evidence="4 5" key="1">
    <citation type="submission" date="2023-08" db="EMBL/GenBank/DDBJ databases">
        <title>Characterization of two Paracoccaceae strains isolated from Phycosphere and proposal of Xinfangfangia lacusdiani sp. nov.</title>
        <authorList>
            <person name="Deng Y."/>
            <person name="Zhang Y.Q."/>
        </authorList>
    </citation>
    <scope>NUCLEOTIDE SEQUENCE [LARGE SCALE GENOMIC DNA]</scope>
    <source>
        <strain evidence="4 5">CPCC 101601</strain>
    </source>
</reference>
<comment type="caution">
    <text evidence="4">The sequence shown here is derived from an EMBL/GenBank/DDBJ whole genome shotgun (WGS) entry which is preliminary data.</text>
</comment>
<keyword evidence="5" id="KW-1185">Reference proteome</keyword>
<evidence type="ECO:0000256" key="2">
    <source>
        <dbReference type="ARBA" id="ARBA00023239"/>
    </source>
</evidence>
<accession>A0ABU0W2J4</accession>
<dbReference type="PANTHER" id="PTHR22789">
    <property type="entry name" value="FUCULOSE PHOSPHATE ALDOLASE"/>
    <property type="match status" value="1"/>
</dbReference>
<keyword evidence="2" id="KW-0456">Lyase</keyword>
<protein>
    <submittedName>
        <fullName evidence="4">Class II aldolase/adducin family protein</fullName>
    </submittedName>
</protein>
<evidence type="ECO:0000259" key="3">
    <source>
        <dbReference type="SMART" id="SM01007"/>
    </source>
</evidence>
<dbReference type="RefSeq" id="WP_306681954.1">
    <property type="nucleotide sequence ID" value="NZ_JAVDBT010000039.1"/>
</dbReference>
<sequence length="216" mass="23223">MTLTDDPRQILITAAQRSVAMGLNRGTVGNFSLRHGAGMLITPTGILPEAITPDQIVEMDLQGNWQGDWRPSSEWEIHAKIYAARPDAGAVVHTHSDHATALSALRKPIPPFHYMICGFGGNEIPCAEYACFGTPELSATVIAALGDTYGACLMANHGVVTLGATMEAALGRGERLEMLAKQYLLASSAGTPVLLNEEELRFAHIRYRSYGQQACG</sequence>
<gene>
    <name evidence="4" type="ORF">Q9295_17935</name>
</gene>
<dbReference type="InterPro" id="IPR036409">
    <property type="entry name" value="Aldolase_II/adducin_N_sf"/>
</dbReference>
<dbReference type="Proteomes" id="UP001239680">
    <property type="component" value="Unassembled WGS sequence"/>
</dbReference>
<evidence type="ECO:0000313" key="4">
    <source>
        <dbReference type="EMBL" id="MDQ2068244.1"/>
    </source>
</evidence>
<dbReference type="InterPro" id="IPR050197">
    <property type="entry name" value="Aldolase_class_II_sugar_metab"/>
</dbReference>
<dbReference type="SMART" id="SM01007">
    <property type="entry name" value="Aldolase_II"/>
    <property type="match status" value="1"/>
</dbReference>
<dbReference type="EMBL" id="JAVDBT010000039">
    <property type="protein sequence ID" value="MDQ2068244.1"/>
    <property type="molecule type" value="Genomic_DNA"/>
</dbReference>
<proteinExistence type="predicted"/>
<feature type="domain" description="Class II aldolase/adducin N-terminal" evidence="3">
    <location>
        <begin position="9"/>
        <end position="184"/>
    </location>
</feature>
<dbReference type="Gene3D" id="3.40.225.10">
    <property type="entry name" value="Class II aldolase/adducin N-terminal domain"/>
    <property type="match status" value="1"/>
</dbReference>